<gene>
    <name evidence="3" type="ORF">Q5P01_010476</name>
</gene>
<sequence>MDQGALGPFRASTQKRKAQKADQRGIRKMYLSLSILFVCIGLTSAVKQGDFGIFETCITKNATLRLRCYYAPCPQVTSFTCKFIWNGSVLFEDSDELCKFYDHGHEYKSQIMNYTCELKRRKRTEKKQIIVDYTTRKGKLALKDCLDTTGLLLHQAPTLLWPVIGSLWMLFITDN</sequence>
<protein>
    <submittedName>
        <fullName evidence="3">Uncharacterized protein</fullName>
    </submittedName>
</protein>
<keyword evidence="2" id="KW-0472">Membrane</keyword>
<keyword evidence="4" id="KW-1185">Reference proteome</keyword>
<evidence type="ECO:0000313" key="4">
    <source>
        <dbReference type="Proteomes" id="UP001187415"/>
    </source>
</evidence>
<dbReference type="Proteomes" id="UP001187415">
    <property type="component" value="Unassembled WGS sequence"/>
</dbReference>
<evidence type="ECO:0000256" key="2">
    <source>
        <dbReference type="SAM" id="Phobius"/>
    </source>
</evidence>
<reference evidence="3" key="1">
    <citation type="submission" date="2023-07" db="EMBL/GenBank/DDBJ databases">
        <title>Chromosome-level Genome Assembly of Striped Snakehead (Channa striata).</title>
        <authorList>
            <person name="Liu H."/>
        </authorList>
    </citation>
    <scope>NUCLEOTIDE SEQUENCE</scope>
    <source>
        <strain evidence="3">Gz</strain>
        <tissue evidence="3">Muscle</tissue>
    </source>
</reference>
<organism evidence="3 4">
    <name type="scientific">Channa striata</name>
    <name type="common">Snakehead murrel</name>
    <name type="synonym">Ophicephalus striatus</name>
    <dbReference type="NCBI Taxonomy" id="64152"/>
    <lineage>
        <taxon>Eukaryota</taxon>
        <taxon>Metazoa</taxon>
        <taxon>Chordata</taxon>
        <taxon>Craniata</taxon>
        <taxon>Vertebrata</taxon>
        <taxon>Euteleostomi</taxon>
        <taxon>Actinopterygii</taxon>
        <taxon>Neopterygii</taxon>
        <taxon>Teleostei</taxon>
        <taxon>Neoteleostei</taxon>
        <taxon>Acanthomorphata</taxon>
        <taxon>Anabantaria</taxon>
        <taxon>Anabantiformes</taxon>
        <taxon>Channoidei</taxon>
        <taxon>Channidae</taxon>
        <taxon>Channa</taxon>
    </lineage>
</organism>
<evidence type="ECO:0000256" key="1">
    <source>
        <dbReference type="SAM" id="MobiDB-lite"/>
    </source>
</evidence>
<name>A0AA88MZV3_CHASR</name>
<proteinExistence type="predicted"/>
<dbReference type="EMBL" id="JAUPFM010000007">
    <property type="protein sequence ID" value="KAK2847477.1"/>
    <property type="molecule type" value="Genomic_DNA"/>
</dbReference>
<evidence type="ECO:0000313" key="3">
    <source>
        <dbReference type="EMBL" id="KAK2847477.1"/>
    </source>
</evidence>
<comment type="caution">
    <text evidence="3">The sequence shown here is derived from an EMBL/GenBank/DDBJ whole genome shotgun (WGS) entry which is preliminary data.</text>
</comment>
<feature type="transmembrane region" description="Helical" evidence="2">
    <location>
        <begin position="29"/>
        <end position="46"/>
    </location>
</feature>
<feature type="region of interest" description="Disordered" evidence="1">
    <location>
        <begin position="1"/>
        <end position="20"/>
    </location>
</feature>
<accession>A0AA88MZV3</accession>
<keyword evidence="2" id="KW-0812">Transmembrane</keyword>
<dbReference type="AlphaFoldDB" id="A0AA88MZV3"/>
<keyword evidence="2" id="KW-1133">Transmembrane helix</keyword>